<dbReference type="Proteomes" id="UP000199532">
    <property type="component" value="Unassembled WGS sequence"/>
</dbReference>
<dbReference type="STRING" id="408657.SAMN04487995_0117"/>
<gene>
    <name evidence="1" type="ORF">SAMN04487995_0117</name>
</gene>
<accession>A0A1H6Q674</accession>
<organism evidence="1 2">
    <name type="scientific">Dyadobacter koreensis</name>
    <dbReference type="NCBI Taxonomy" id="408657"/>
    <lineage>
        <taxon>Bacteria</taxon>
        <taxon>Pseudomonadati</taxon>
        <taxon>Bacteroidota</taxon>
        <taxon>Cytophagia</taxon>
        <taxon>Cytophagales</taxon>
        <taxon>Spirosomataceae</taxon>
        <taxon>Dyadobacter</taxon>
    </lineage>
</organism>
<sequence length="199" mass="23117">MIIPLQINDTQIFMEKNLFGQDYAPESVSDQLLLQLNGIEFSDSFIEILRRTEQRANTFRRFYQEEHLEEIQLLTFLRDILQEISHLLEICPGSITYDFDDIWLQKNKAILLAILLDCLLAEIPKGNGFGKEPQIKIQCRFQYGKLEFLYGIVGDTDPLFKNLSPHCNSLIETVVRMLNGKSSFHAEENFCFELSFKNA</sequence>
<proteinExistence type="predicted"/>
<evidence type="ECO:0000313" key="1">
    <source>
        <dbReference type="EMBL" id="SEI37386.1"/>
    </source>
</evidence>
<name>A0A1H6Q674_9BACT</name>
<dbReference type="EMBL" id="FNXY01000001">
    <property type="protein sequence ID" value="SEI37386.1"/>
    <property type="molecule type" value="Genomic_DNA"/>
</dbReference>
<keyword evidence="2" id="KW-1185">Reference proteome</keyword>
<dbReference type="AlphaFoldDB" id="A0A1H6Q674"/>
<reference evidence="1 2" key="1">
    <citation type="submission" date="2016-10" db="EMBL/GenBank/DDBJ databases">
        <authorList>
            <person name="de Groot N.N."/>
        </authorList>
    </citation>
    <scope>NUCLEOTIDE SEQUENCE [LARGE SCALE GENOMIC DNA]</scope>
    <source>
        <strain evidence="1 2">DSM 19938</strain>
    </source>
</reference>
<evidence type="ECO:0000313" key="2">
    <source>
        <dbReference type="Proteomes" id="UP000199532"/>
    </source>
</evidence>
<protein>
    <submittedName>
        <fullName evidence="1">Uncharacterized protein</fullName>
    </submittedName>
</protein>